<dbReference type="CDD" id="cd00086">
    <property type="entry name" value="homeodomain"/>
    <property type="match status" value="1"/>
</dbReference>
<feature type="transmembrane region" description="Helical" evidence="10">
    <location>
        <begin position="90"/>
        <end position="110"/>
    </location>
</feature>
<evidence type="ECO:0000256" key="3">
    <source>
        <dbReference type="ARBA" id="ARBA00023125"/>
    </source>
</evidence>
<evidence type="ECO:0000256" key="10">
    <source>
        <dbReference type="SAM" id="Phobius"/>
    </source>
</evidence>
<evidence type="ECO:0000313" key="13">
    <source>
        <dbReference type="Proteomes" id="UP000464620"/>
    </source>
</evidence>
<proteinExistence type="inferred from homology"/>
<keyword evidence="10" id="KW-1133">Transmembrane helix</keyword>
<comment type="function">
    <text evidence="9">Transcription factor.</text>
</comment>
<keyword evidence="10" id="KW-0472">Membrane</keyword>
<feature type="domain" description="Homeobox" evidence="11">
    <location>
        <begin position="377"/>
        <end position="412"/>
    </location>
</feature>
<evidence type="ECO:0000256" key="5">
    <source>
        <dbReference type="ARBA" id="ARBA00023163"/>
    </source>
</evidence>
<evidence type="ECO:0000256" key="6">
    <source>
        <dbReference type="ARBA" id="ARBA00025748"/>
    </source>
</evidence>
<keyword evidence="4 7" id="KW-0371">Homeobox</keyword>
<dbReference type="Proteomes" id="UP000464620">
    <property type="component" value="Chromosome B09"/>
</dbReference>
<evidence type="ECO:0000259" key="11">
    <source>
        <dbReference type="PROSITE" id="PS50071"/>
    </source>
</evidence>
<dbReference type="InterPro" id="IPR001356">
    <property type="entry name" value="HD"/>
</dbReference>
<evidence type="ECO:0000256" key="2">
    <source>
        <dbReference type="ARBA" id="ARBA00023015"/>
    </source>
</evidence>
<comment type="subcellular location">
    <subcellularLocation>
        <location evidence="1 7 8">Nucleus</location>
    </subcellularLocation>
</comment>
<dbReference type="InterPro" id="IPR000047">
    <property type="entry name" value="HTH_motif"/>
</dbReference>
<dbReference type="EMBL" id="CP031001">
    <property type="protein sequence ID" value="QHN77681.1"/>
    <property type="molecule type" value="Genomic_DNA"/>
</dbReference>
<feature type="transmembrane region" description="Helical" evidence="10">
    <location>
        <begin position="152"/>
        <end position="171"/>
    </location>
</feature>
<dbReference type="PANTHER" id="PTHR24326">
    <property type="entry name" value="HOMEOBOX-LEUCINE ZIPPER PROTEIN"/>
    <property type="match status" value="1"/>
</dbReference>
<keyword evidence="10" id="KW-0812">Transmembrane</keyword>
<evidence type="ECO:0000256" key="8">
    <source>
        <dbReference type="RuleBase" id="RU000682"/>
    </source>
</evidence>
<dbReference type="PANTHER" id="PTHR24326:SF620">
    <property type="entry name" value="HOMEOBOX-LEUCINE ZIPPER PROTEIN"/>
    <property type="match status" value="1"/>
</dbReference>
<reference evidence="12 13" key="1">
    <citation type="submission" date="2020-01" db="EMBL/GenBank/DDBJ databases">
        <title>Genome sequence of Arachis hypogaea, cultivar Shitouqi.</title>
        <authorList>
            <person name="Zhuang W."/>
            <person name="Chen H."/>
            <person name="Varshney R."/>
            <person name="Wang D."/>
            <person name="Ming R."/>
        </authorList>
    </citation>
    <scope>NUCLEOTIDE SEQUENCE [LARGE SCALE GENOMIC DNA]</scope>
    <source>
        <tissue evidence="12">Young leaf</tissue>
    </source>
</reference>
<dbReference type="InterPro" id="IPR002487">
    <property type="entry name" value="TF_Kbox"/>
</dbReference>
<sequence length="436" mass="49175">MSLGGNDIGKISSSMFSQVNNFLPTPWIILIRVEQSLHILFCIPHQPSLFAAAVTVAPLSLRFLTSPRALLLPCRCCSPLSLLLLVPPPLLLSVAAVAPPTLVLFCSLSIKLTRYHFLTITELFPKPTSVSFGNFLCQVSSSETIVFASPEALSPLQLSLKIFLVYLLLWYKEQENWSSKVNVAVLVVPIVSSVVALVVEIVIGIYIWKHRYIQKKRRGPFPSKLLSIPQIQQVKLRNNALNNTLDLGNPVCSVLSNTNYCQLQQQPKHLKHLLGEDLGPLSIKELQNLEKQLEGALAQARQRKVLLSICSLLTGPTVNMAYMMDGDDEFIQASKGKNVESFTCSEVALPQNKNSKKKKSKIENKRRFSDEQIRCIFESESKLEPKKKIQLARDLGLQPRQVTIWFQNRRARSLFLLMVLYIKHMYLPPEFDRSQV</sequence>
<evidence type="ECO:0000256" key="7">
    <source>
        <dbReference type="PROSITE-ProRule" id="PRU00108"/>
    </source>
</evidence>
<keyword evidence="2 9" id="KW-0805">Transcription regulation</keyword>
<name>A0A6B9VAF1_ARAHY</name>
<dbReference type="InterPro" id="IPR009057">
    <property type="entry name" value="Homeodomain-like_sf"/>
</dbReference>
<keyword evidence="3 7" id="KW-0238">DNA-binding</keyword>
<dbReference type="GO" id="GO:0000981">
    <property type="term" value="F:DNA-binding transcription factor activity, RNA polymerase II-specific"/>
    <property type="evidence" value="ECO:0007669"/>
    <property type="project" value="UniProtKB-UniRule"/>
</dbReference>
<dbReference type="Pfam" id="PF01486">
    <property type="entry name" value="K-box"/>
    <property type="match status" value="1"/>
</dbReference>
<comment type="similarity">
    <text evidence="6 9">Belongs to the HD-ZIP homeobox family. Class I subfamily.</text>
</comment>
<organism evidence="12 13">
    <name type="scientific">Arachis hypogaea</name>
    <name type="common">Peanut</name>
    <dbReference type="NCBI Taxonomy" id="3818"/>
    <lineage>
        <taxon>Eukaryota</taxon>
        <taxon>Viridiplantae</taxon>
        <taxon>Streptophyta</taxon>
        <taxon>Embryophyta</taxon>
        <taxon>Tracheophyta</taxon>
        <taxon>Spermatophyta</taxon>
        <taxon>Magnoliopsida</taxon>
        <taxon>eudicotyledons</taxon>
        <taxon>Gunneridae</taxon>
        <taxon>Pentapetalae</taxon>
        <taxon>rosids</taxon>
        <taxon>fabids</taxon>
        <taxon>Fabales</taxon>
        <taxon>Fabaceae</taxon>
        <taxon>Papilionoideae</taxon>
        <taxon>50 kb inversion clade</taxon>
        <taxon>dalbergioids sensu lato</taxon>
        <taxon>Dalbergieae</taxon>
        <taxon>Pterocarpus clade</taxon>
        <taxon>Arachis</taxon>
    </lineage>
</organism>
<dbReference type="GO" id="GO:0043565">
    <property type="term" value="F:sequence-specific DNA binding"/>
    <property type="evidence" value="ECO:0007669"/>
    <property type="project" value="TreeGrafter"/>
</dbReference>
<evidence type="ECO:0000256" key="9">
    <source>
        <dbReference type="RuleBase" id="RU369038"/>
    </source>
</evidence>
<evidence type="ECO:0000313" key="12">
    <source>
        <dbReference type="EMBL" id="QHN77681.1"/>
    </source>
</evidence>
<dbReference type="SMART" id="SM00389">
    <property type="entry name" value="HOX"/>
    <property type="match status" value="1"/>
</dbReference>
<accession>A0A6B9VAF1</accession>
<dbReference type="InterPro" id="IPR045224">
    <property type="entry name" value="HDZip_class_I_plant"/>
</dbReference>
<dbReference type="SUPFAM" id="SSF46689">
    <property type="entry name" value="Homeodomain-like"/>
    <property type="match status" value="1"/>
</dbReference>
<protein>
    <recommendedName>
        <fullName evidence="9">Homeobox-leucine zipper protein</fullName>
    </recommendedName>
    <alternativeName>
        <fullName evidence="9">HD-ZIP protein</fullName>
    </alternativeName>
    <alternativeName>
        <fullName evidence="9">Homeodomain transcription factor</fullName>
    </alternativeName>
</protein>
<dbReference type="PROSITE" id="PS50071">
    <property type="entry name" value="HOMEOBOX_2"/>
    <property type="match status" value="1"/>
</dbReference>
<dbReference type="AlphaFoldDB" id="A0A6B9VAF1"/>
<feature type="DNA-binding region" description="Homeobox" evidence="7">
    <location>
        <begin position="379"/>
        <end position="413"/>
    </location>
</feature>
<dbReference type="Pfam" id="PF00046">
    <property type="entry name" value="Homeodomain"/>
    <property type="match status" value="1"/>
</dbReference>
<gene>
    <name evidence="12" type="ORF">DS421_19g654810</name>
</gene>
<evidence type="ECO:0000256" key="4">
    <source>
        <dbReference type="ARBA" id="ARBA00023155"/>
    </source>
</evidence>
<dbReference type="GO" id="GO:0045893">
    <property type="term" value="P:positive regulation of DNA-templated transcription"/>
    <property type="evidence" value="ECO:0007669"/>
    <property type="project" value="TreeGrafter"/>
</dbReference>
<dbReference type="GO" id="GO:0005634">
    <property type="term" value="C:nucleus"/>
    <property type="evidence" value="ECO:0007669"/>
    <property type="project" value="UniProtKB-SubCell"/>
</dbReference>
<keyword evidence="7 8" id="KW-0539">Nucleus</keyword>
<dbReference type="Gene3D" id="1.10.10.60">
    <property type="entry name" value="Homeodomain-like"/>
    <property type="match status" value="1"/>
</dbReference>
<feature type="transmembrane region" description="Helical" evidence="10">
    <location>
        <begin position="183"/>
        <end position="208"/>
    </location>
</feature>
<dbReference type="PRINTS" id="PR00031">
    <property type="entry name" value="HTHREPRESSR"/>
</dbReference>
<evidence type="ECO:0000256" key="1">
    <source>
        <dbReference type="ARBA" id="ARBA00004123"/>
    </source>
</evidence>
<keyword evidence="5 9" id="KW-0804">Transcription</keyword>